<accession>A0A4W3INE8</accession>
<reference evidence="3" key="1">
    <citation type="journal article" date="2006" name="Science">
        <title>Ancient noncoding elements conserved in the human genome.</title>
        <authorList>
            <person name="Venkatesh B."/>
            <person name="Kirkness E.F."/>
            <person name="Loh Y.H."/>
            <person name="Halpern A.L."/>
            <person name="Lee A.P."/>
            <person name="Johnson J."/>
            <person name="Dandona N."/>
            <person name="Viswanathan L.D."/>
            <person name="Tay A."/>
            <person name="Venter J.C."/>
            <person name="Strausberg R.L."/>
            <person name="Brenner S."/>
        </authorList>
    </citation>
    <scope>NUCLEOTIDE SEQUENCE [LARGE SCALE GENOMIC DNA]</scope>
</reference>
<dbReference type="AlphaFoldDB" id="A0A4W3INE8"/>
<reference evidence="2" key="5">
    <citation type="submission" date="2025-09" db="UniProtKB">
        <authorList>
            <consortium name="Ensembl"/>
        </authorList>
    </citation>
    <scope>IDENTIFICATION</scope>
</reference>
<proteinExistence type="predicted"/>
<feature type="region of interest" description="Disordered" evidence="1">
    <location>
        <begin position="1"/>
        <end position="20"/>
    </location>
</feature>
<feature type="compositionally biased region" description="Basic and acidic residues" evidence="1">
    <location>
        <begin position="1"/>
        <end position="10"/>
    </location>
</feature>
<feature type="compositionally biased region" description="Low complexity" evidence="1">
    <location>
        <begin position="11"/>
        <end position="20"/>
    </location>
</feature>
<sequence>MSLKRSKLDSTSDSSGSRRPSFQISELEGIDISAESEKLLQSDHVLWKKKFNRKVQRRVHYLQTKKKYIARLYKEEKNNIEKRIPIDLLTRDWFNENKLTVHSRLYALENLLPALIVALERLLIEVRQNNLTVVEKPHPYFNPINFLAQHLMRNNPRHCDFPESSPYMRGLKQVLEDLRDQVVDIKDNRLAKLKIETKERNKMRIQVKKQLLVHEKRDKQILLAKYEEWIRRIDGTLELALVQNILVSFLDHPMMSSQGKLRKAKWMKMSNHLNLFQHSSQFGTETKCLDLKGLDIRICVK</sequence>
<evidence type="ECO:0000313" key="2">
    <source>
        <dbReference type="Ensembl" id="ENSCMIP00000030722.1"/>
    </source>
</evidence>
<evidence type="ECO:0000313" key="3">
    <source>
        <dbReference type="Proteomes" id="UP000314986"/>
    </source>
</evidence>
<reference evidence="3" key="3">
    <citation type="journal article" date="2014" name="Nature">
        <title>Elephant shark genome provides unique insights into gnathostome evolution.</title>
        <authorList>
            <consortium name="International Elephant Shark Genome Sequencing Consortium"/>
            <person name="Venkatesh B."/>
            <person name="Lee A.P."/>
            <person name="Ravi V."/>
            <person name="Maurya A.K."/>
            <person name="Lian M.M."/>
            <person name="Swann J.B."/>
            <person name="Ohta Y."/>
            <person name="Flajnik M.F."/>
            <person name="Sutoh Y."/>
            <person name="Kasahara M."/>
            <person name="Hoon S."/>
            <person name="Gangu V."/>
            <person name="Roy S.W."/>
            <person name="Irimia M."/>
            <person name="Korzh V."/>
            <person name="Kondrychyn I."/>
            <person name="Lim Z.W."/>
            <person name="Tay B.H."/>
            <person name="Tohari S."/>
            <person name="Kong K.W."/>
            <person name="Ho S."/>
            <person name="Lorente-Galdos B."/>
            <person name="Quilez J."/>
            <person name="Marques-Bonet T."/>
            <person name="Raney B.J."/>
            <person name="Ingham P.W."/>
            <person name="Tay A."/>
            <person name="Hillier L.W."/>
            <person name="Minx P."/>
            <person name="Boehm T."/>
            <person name="Wilson R.K."/>
            <person name="Brenner S."/>
            <person name="Warren W.C."/>
        </authorList>
    </citation>
    <scope>NUCLEOTIDE SEQUENCE [LARGE SCALE GENOMIC DNA]</scope>
</reference>
<dbReference type="Ensembl" id="ENSCMIT00000031191.1">
    <property type="protein sequence ID" value="ENSCMIP00000030722.1"/>
    <property type="gene ID" value="ENSCMIG00000013214.1"/>
</dbReference>
<dbReference type="CDD" id="cd22968">
    <property type="entry name" value="DD_EFCAB5"/>
    <property type="match status" value="1"/>
</dbReference>
<protein>
    <submittedName>
        <fullName evidence="2">EF-hand calcium-binding domain-containing protein 5-like</fullName>
    </submittedName>
</protein>
<dbReference type="OMA" id="DIRICVK"/>
<reference evidence="3" key="2">
    <citation type="journal article" date="2007" name="PLoS Biol.">
        <title>Survey sequencing and comparative analysis of the elephant shark (Callorhinchus milii) genome.</title>
        <authorList>
            <person name="Venkatesh B."/>
            <person name="Kirkness E.F."/>
            <person name="Loh Y.H."/>
            <person name="Halpern A.L."/>
            <person name="Lee A.P."/>
            <person name="Johnson J."/>
            <person name="Dandona N."/>
            <person name="Viswanathan L.D."/>
            <person name="Tay A."/>
            <person name="Venter J.C."/>
            <person name="Strausberg R.L."/>
            <person name="Brenner S."/>
        </authorList>
    </citation>
    <scope>NUCLEOTIDE SEQUENCE [LARGE SCALE GENOMIC DNA]</scope>
</reference>
<dbReference type="InParanoid" id="A0A4W3INE8"/>
<dbReference type="PANTHER" id="PTHR46788:SF1">
    <property type="entry name" value="EF-HAND CALCIUM-BINDING DOMAIN-CONTAINING PROTEIN 5"/>
    <property type="match status" value="1"/>
</dbReference>
<keyword evidence="3" id="KW-1185">Reference proteome</keyword>
<evidence type="ECO:0000256" key="1">
    <source>
        <dbReference type="SAM" id="MobiDB-lite"/>
    </source>
</evidence>
<organism evidence="2 3">
    <name type="scientific">Callorhinchus milii</name>
    <name type="common">Ghost shark</name>
    <dbReference type="NCBI Taxonomy" id="7868"/>
    <lineage>
        <taxon>Eukaryota</taxon>
        <taxon>Metazoa</taxon>
        <taxon>Chordata</taxon>
        <taxon>Craniata</taxon>
        <taxon>Vertebrata</taxon>
        <taxon>Chondrichthyes</taxon>
        <taxon>Holocephali</taxon>
        <taxon>Chimaeriformes</taxon>
        <taxon>Callorhinchidae</taxon>
        <taxon>Callorhinchus</taxon>
    </lineage>
</organism>
<reference evidence="2" key="4">
    <citation type="submission" date="2025-08" db="UniProtKB">
        <authorList>
            <consortium name="Ensembl"/>
        </authorList>
    </citation>
    <scope>IDENTIFICATION</scope>
</reference>
<dbReference type="PANTHER" id="PTHR46788">
    <property type="entry name" value="EF-HAND CALCIUM-BINDING DOMAIN-CONTAINING PROTEIN 5"/>
    <property type="match status" value="1"/>
</dbReference>
<dbReference type="STRING" id="7868.ENSCMIP00000030722"/>
<dbReference type="Proteomes" id="UP000314986">
    <property type="component" value="Unassembled WGS sequence"/>
</dbReference>
<name>A0A4W3INE8_CALMI</name>